<evidence type="ECO:0000256" key="6">
    <source>
        <dbReference type="SAM" id="SignalP"/>
    </source>
</evidence>
<dbReference type="InterPro" id="IPR019316">
    <property type="entry name" value="G8_domain"/>
</dbReference>
<organism evidence="8 9">
    <name type="scientific">Symbiodinium microadriaticum</name>
    <name type="common">Dinoflagellate</name>
    <name type="synonym">Zooxanthella microadriatica</name>
    <dbReference type="NCBI Taxonomy" id="2951"/>
    <lineage>
        <taxon>Eukaryota</taxon>
        <taxon>Sar</taxon>
        <taxon>Alveolata</taxon>
        <taxon>Dinophyceae</taxon>
        <taxon>Suessiales</taxon>
        <taxon>Symbiodiniaceae</taxon>
        <taxon>Symbiodinium</taxon>
    </lineage>
</organism>
<dbReference type="SMART" id="SM01225">
    <property type="entry name" value="G8"/>
    <property type="match status" value="1"/>
</dbReference>
<keyword evidence="4" id="KW-0325">Glycoprotein</keyword>
<sequence>MTVRVAWIFCTCILFAGAVCSDSSCRTSGPELLQHRVEVSEARADARSTTSASTCKGQAHCVVPAGETWFMDASLEVETLTIYGTLRWDQTKANLELRANYVLVEDDGHLVLGTVSSPMNLPATVYITDGPRSHPNLGRRFLGGMGRIEIHGRRMGRTWTLLSQTVLPGEKVLYLKHDARDMGWQVGDRIGLATTSRGESTVHRILAIAHYQLTVDEPVKHQHWGGFKEIGGKRFELAAEVVNLERSVLITGDHQNIEVSKEGLHTIAAGGSGYMDMRYTRVERCGQRPVMGRYCLHFHLMKKCSRCVFQGNAVVDGEHVGITVHGTHNSLVDQNIIWDAKANGLYIEDGNELNNTLRENVAICTNLRRCAVDWVSGVAVQTAGIFMIGMTNHILENRIVGYENGIWTPGSFRGTGHGLATGRTCPQFYPFGDWRGNTCHDCNRFGLYLDHQYPRKVKIDDDGFLVDKDSCKWFTRSGEDNGVVNEIRDEVNWHNTYVGQYAIGDIQFINYTSINNGHSMYWKQGKNFVDKRPWHVLDSTFANDADDSFGLLQFLGPAGPFAFGMKNCAFIGSSPPGIAALAAGQHCGLLGGAGPCNVQYVLEDVDFSRMQAPQPRLAFGANTAASQAAVLPVFLTKDASLGGFRSIISAHLDGFRALGCQPLSAKWAKPGALGCNGMIRRLNVWGGGARLQIEGPGYESTPDWTFPTEGRNAGEIPFDSARRGYGALVLLEQAYRLTSSWDSEMIIEFSDPVLGQYFESDSSVILDAAGGQCTLKESDNRRFICDMGEFGGVCDFQTASNQHVISGGRLQCAGSTVPSPVPITTPHPMPSPVPSPTPPSSRPSPISVPPLSGSSSGWILHIGLNCWENHGALPISGADPLDGTFTVEACRRQCEKTLACQAAVVRSGWDDGSSPCFLRRSLLMNKCRDYADFDVWQIKRVPTPTTSLPPGSSSTPALTTTATTSATFTTAPHVEFEGVDGGVDRACRGAFPGDNSPGYYVLQHGVAGLEGCKAICIIDALCQGIEYSAGRCELWTRPGGIRASIFLRGFTCLRFIGAPTTTASPLPFVAVDGGTDRACRGRSPNDNSAKYYILAVGKYSLNQCKEKCAMTQSCNGIEHSKHGRCELWTRSGGIQATRRVAGHTCWRFELGSRWSLSEGLNCYDGHGAKALHSIAEFLPVEACKAECMQRENCEGIVVRSGWDESPCWLYASISIESCLAVPDYDFWNLLP</sequence>
<dbReference type="EMBL" id="LSRX01000538">
    <property type="protein sequence ID" value="OLP94518.1"/>
    <property type="molecule type" value="Genomic_DNA"/>
</dbReference>
<evidence type="ECO:0000256" key="4">
    <source>
        <dbReference type="ARBA" id="ARBA00023180"/>
    </source>
</evidence>
<name>A0A1Q9DH59_SYMMI</name>
<feature type="region of interest" description="Disordered" evidence="5">
    <location>
        <begin position="819"/>
        <end position="849"/>
    </location>
</feature>
<proteinExistence type="predicted"/>
<dbReference type="Pfam" id="PF24606">
    <property type="entry name" value="CEMIP_beta-hel"/>
    <property type="match status" value="1"/>
</dbReference>
<dbReference type="InterPro" id="IPR052387">
    <property type="entry name" value="Fibrocystin"/>
</dbReference>
<evidence type="ECO:0000256" key="1">
    <source>
        <dbReference type="ARBA" id="ARBA00004236"/>
    </source>
</evidence>
<evidence type="ECO:0000259" key="7">
    <source>
        <dbReference type="PROSITE" id="PS51484"/>
    </source>
</evidence>
<dbReference type="Gene3D" id="2.160.20.10">
    <property type="entry name" value="Single-stranded right-handed beta-helix, Pectin lyase-like"/>
    <property type="match status" value="1"/>
</dbReference>
<dbReference type="SUPFAM" id="SSF51126">
    <property type="entry name" value="Pectin lyase-like"/>
    <property type="match status" value="1"/>
</dbReference>
<feature type="domain" description="G8" evidence="7">
    <location>
        <begin position="48"/>
        <end position="164"/>
    </location>
</feature>
<dbReference type="PROSITE" id="PS51484">
    <property type="entry name" value="G8"/>
    <property type="match status" value="1"/>
</dbReference>
<evidence type="ECO:0000256" key="2">
    <source>
        <dbReference type="ARBA" id="ARBA00022475"/>
    </source>
</evidence>
<protein>
    <submittedName>
        <fullName evidence="8">Fibrocystin-L</fullName>
    </submittedName>
</protein>
<dbReference type="OrthoDB" id="6130531at2759"/>
<evidence type="ECO:0000256" key="3">
    <source>
        <dbReference type="ARBA" id="ARBA00022729"/>
    </source>
</evidence>
<keyword evidence="9" id="KW-1185">Reference proteome</keyword>
<keyword evidence="3 6" id="KW-0732">Signal</keyword>
<dbReference type="PANTHER" id="PTHR46769:SF2">
    <property type="entry name" value="FIBROCYSTIN-L ISOFORM 2 PRECURSOR-RELATED"/>
    <property type="match status" value="1"/>
</dbReference>
<dbReference type="Pfam" id="PF10162">
    <property type="entry name" value="G8"/>
    <property type="match status" value="1"/>
</dbReference>
<evidence type="ECO:0000313" key="9">
    <source>
        <dbReference type="Proteomes" id="UP000186817"/>
    </source>
</evidence>
<dbReference type="PANTHER" id="PTHR46769">
    <property type="entry name" value="POLYCYSTIC KIDNEY AND HEPATIC DISEASE 1 (AUTOSOMAL RECESSIVE)-LIKE 1"/>
    <property type="match status" value="1"/>
</dbReference>
<feature type="signal peptide" evidence="6">
    <location>
        <begin position="1"/>
        <end position="21"/>
    </location>
</feature>
<keyword evidence="2" id="KW-0472">Membrane</keyword>
<comment type="caution">
    <text evidence="8">The sequence shown here is derived from an EMBL/GenBank/DDBJ whole genome shotgun (WGS) entry which is preliminary data.</text>
</comment>
<keyword evidence="2" id="KW-1003">Cell membrane</keyword>
<accession>A0A1Q9DH59</accession>
<dbReference type="Proteomes" id="UP000186817">
    <property type="component" value="Unassembled WGS sequence"/>
</dbReference>
<evidence type="ECO:0000313" key="8">
    <source>
        <dbReference type="EMBL" id="OLP94518.1"/>
    </source>
</evidence>
<dbReference type="InterPro" id="IPR055401">
    <property type="entry name" value="CEMIP_beta-hel_dom"/>
</dbReference>
<dbReference type="InterPro" id="IPR012334">
    <property type="entry name" value="Pectin_lyas_fold"/>
</dbReference>
<dbReference type="InterPro" id="IPR011050">
    <property type="entry name" value="Pectin_lyase_fold/virulence"/>
</dbReference>
<dbReference type="OMA" id="MCKLQCE"/>
<reference evidence="8 9" key="1">
    <citation type="submission" date="2016-02" db="EMBL/GenBank/DDBJ databases">
        <title>Genome analysis of coral dinoflagellate symbionts highlights evolutionary adaptations to a symbiotic lifestyle.</title>
        <authorList>
            <person name="Aranda M."/>
            <person name="Li Y."/>
            <person name="Liew Y.J."/>
            <person name="Baumgarten S."/>
            <person name="Simakov O."/>
            <person name="Wilson M."/>
            <person name="Piel J."/>
            <person name="Ashoor H."/>
            <person name="Bougouffa S."/>
            <person name="Bajic V.B."/>
            <person name="Ryu T."/>
            <person name="Ravasi T."/>
            <person name="Bayer T."/>
            <person name="Micklem G."/>
            <person name="Kim H."/>
            <person name="Bhak J."/>
            <person name="Lajeunesse T.C."/>
            <person name="Voolstra C.R."/>
        </authorList>
    </citation>
    <scope>NUCLEOTIDE SEQUENCE [LARGE SCALE GENOMIC DNA]</scope>
    <source>
        <strain evidence="8 9">CCMP2467</strain>
    </source>
</reference>
<evidence type="ECO:0000256" key="5">
    <source>
        <dbReference type="SAM" id="MobiDB-lite"/>
    </source>
</evidence>
<feature type="compositionally biased region" description="Pro residues" evidence="5">
    <location>
        <begin position="819"/>
        <end position="848"/>
    </location>
</feature>
<dbReference type="GO" id="GO:0005886">
    <property type="term" value="C:plasma membrane"/>
    <property type="evidence" value="ECO:0007669"/>
    <property type="project" value="UniProtKB-SubCell"/>
</dbReference>
<dbReference type="AlphaFoldDB" id="A0A1Q9DH59"/>
<feature type="chain" id="PRO_5013226210" evidence="6">
    <location>
        <begin position="22"/>
        <end position="1231"/>
    </location>
</feature>
<comment type="subcellular location">
    <subcellularLocation>
        <location evidence="1">Cell membrane</location>
    </subcellularLocation>
</comment>
<gene>
    <name evidence="8" type="primary">PKHD1L1</name>
    <name evidence="8" type="ORF">AK812_SmicGene23440</name>
</gene>